<dbReference type="RefSeq" id="WP_089373967.1">
    <property type="nucleotide sequence ID" value="NZ_BMEP01000004.1"/>
</dbReference>
<evidence type="ECO:0000313" key="2">
    <source>
        <dbReference type="Proteomes" id="UP000198379"/>
    </source>
</evidence>
<reference evidence="1 2" key="1">
    <citation type="submission" date="2017-06" db="EMBL/GenBank/DDBJ databases">
        <authorList>
            <person name="Kim H.J."/>
            <person name="Triplett B.A."/>
        </authorList>
    </citation>
    <scope>NUCLEOTIDE SEQUENCE [LARGE SCALE GENOMIC DNA]</scope>
    <source>
        <strain evidence="1 2">DSM 25597</strain>
    </source>
</reference>
<dbReference type="EMBL" id="FZNY01000013">
    <property type="protein sequence ID" value="SNS37492.1"/>
    <property type="molecule type" value="Genomic_DNA"/>
</dbReference>
<dbReference type="AlphaFoldDB" id="A0A239E0J0"/>
<gene>
    <name evidence="1" type="ORF">SAMN06265376_1137</name>
</gene>
<proteinExistence type="predicted"/>
<accession>A0A239E0J0</accession>
<sequence length="66" mass="7734">MKMLHGQRHKEIIEKGPLPEEALLILYELSQVLKRIHIRMRKEGYTMINGEIQKVAIDKNEVPPTQ</sequence>
<evidence type="ECO:0000313" key="1">
    <source>
        <dbReference type="EMBL" id="SNS37492.1"/>
    </source>
</evidence>
<protein>
    <submittedName>
        <fullName evidence="1">Uncharacterized protein</fullName>
    </submittedName>
</protein>
<dbReference type="Proteomes" id="UP000198379">
    <property type="component" value="Unassembled WGS sequence"/>
</dbReference>
<organism evidence="1 2">
    <name type="scientific">Dokdonia pacifica</name>
    <dbReference type="NCBI Taxonomy" id="1627892"/>
    <lineage>
        <taxon>Bacteria</taxon>
        <taxon>Pseudomonadati</taxon>
        <taxon>Bacteroidota</taxon>
        <taxon>Flavobacteriia</taxon>
        <taxon>Flavobacteriales</taxon>
        <taxon>Flavobacteriaceae</taxon>
        <taxon>Dokdonia</taxon>
    </lineage>
</organism>
<keyword evidence="2" id="KW-1185">Reference proteome</keyword>
<name>A0A239E0J0_9FLAO</name>